<name>A0A2S7VI46_PHOAN</name>
<organism evidence="3 4">
    <name type="scientific">Photobacterium angustum</name>
    <dbReference type="NCBI Taxonomy" id="661"/>
    <lineage>
        <taxon>Bacteria</taxon>
        <taxon>Pseudomonadati</taxon>
        <taxon>Pseudomonadota</taxon>
        <taxon>Gammaproteobacteria</taxon>
        <taxon>Vibrionales</taxon>
        <taxon>Vibrionaceae</taxon>
        <taxon>Photobacterium</taxon>
    </lineage>
</organism>
<comment type="similarity">
    <text evidence="1">Belongs to the membrane fusion protein (MFP) (TC 8.A.1) family.</text>
</comment>
<dbReference type="PANTHER" id="PTHR30386">
    <property type="entry name" value="MEMBRANE FUSION SUBUNIT OF EMRAB-TOLC MULTIDRUG EFFLUX PUMP"/>
    <property type="match status" value="1"/>
</dbReference>
<sequence length="349" mass="38659">MKMNIYSVLLYIVIGVALSLSAFLLMADNVSPFTTQATFYKSVVNIAPEVSGNITHVYVINGQHVNANQPLFSIDAKPYQIAVDQAQAELQQAKEANLGTWQQLAAAQQVVLQKKTLWKNAQHKLERYQILSRKGLTTQQELDDAISATDIAKSAISAAQANVLKIQTTLSGKENTAAVELAQAKLDRAEWDLSNTTVMAKTAGTISNLQLDTGTYVNKGTPILFLVNEQNSWLSADFNEKGITHLQPKHRVLISFDSQPGRVFKGEIENQDRAIFDASNPLTRLSTVTNDTRWIREQQKIRTRIAVNVPQQDVISGSRASVIVLNGNPVLDVISSVWIHVIALFRYIY</sequence>
<proteinExistence type="inferred from homology"/>
<dbReference type="Gene3D" id="1.10.287.470">
    <property type="entry name" value="Helix hairpin bin"/>
    <property type="match status" value="1"/>
</dbReference>
<gene>
    <name evidence="3" type="ORF">BTO08_15835</name>
</gene>
<dbReference type="AlphaFoldDB" id="A0A2S7VI46"/>
<dbReference type="Gene3D" id="2.40.30.170">
    <property type="match status" value="1"/>
</dbReference>
<accession>A0A2S7VI46</accession>
<dbReference type="Pfam" id="PF25917">
    <property type="entry name" value="BSH_RND"/>
    <property type="match status" value="1"/>
</dbReference>
<dbReference type="InterPro" id="IPR050739">
    <property type="entry name" value="MFP"/>
</dbReference>
<dbReference type="Gene3D" id="2.40.50.100">
    <property type="match status" value="1"/>
</dbReference>
<protein>
    <submittedName>
        <fullName evidence="3">Multidrug transporter</fullName>
    </submittedName>
</protein>
<dbReference type="EMBL" id="MSCJ01000003">
    <property type="protein sequence ID" value="PQJ61758.1"/>
    <property type="molecule type" value="Genomic_DNA"/>
</dbReference>
<evidence type="ECO:0000313" key="3">
    <source>
        <dbReference type="EMBL" id="PQJ61758.1"/>
    </source>
</evidence>
<evidence type="ECO:0000259" key="2">
    <source>
        <dbReference type="Pfam" id="PF25917"/>
    </source>
</evidence>
<dbReference type="SUPFAM" id="SSF111369">
    <property type="entry name" value="HlyD-like secretion proteins"/>
    <property type="match status" value="2"/>
</dbReference>
<dbReference type="OrthoDB" id="8958519at2"/>
<comment type="caution">
    <text evidence="3">The sequence shown here is derived from an EMBL/GenBank/DDBJ whole genome shotgun (WGS) entry which is preliminary data.</text>
</comment>
<evidence type="ECO:0000313" key="4">
    <source>
        <dbReference type="Proteomes" id="UP000238730"/>
    </source>
</evidence>
<dbReference type="Proteomes" id="UP000238730">
    <property type="component" value="Unassembled WGS sequence"/>
</dbReference>
<dbReference type="InterPro" id="IPR058625">
    <property type="entry name" value="MdtA-like_BSH"/>
</dbReference>
<evidence type="ECO:0000256" key="1">
    <source>
        <dbReference type="ARBA" id="ARBA00009477"/>
    </source>
</evidence>
<feature type="domain" description="Multidrug resistance protein MdtA-like barrel-sandwich hybrid" evidence="2">
    <location>
        <begin position="43"/>
        <end position="223"/>
    </location>
</feature>
<reference evidence="3 4" key="1">
    <citation type="submission" date="2016-12" db="EMBL/GenBank/DDBJ databases">
        <title>Diversity of luminous bacteria.</title>
        <authorList>
            <person name="Yoshizawa S."/>
            <person name="Kogure K."/>
        </authorList>
    </citation>
    <scope>NUCLEOTIDE SEQUENCE [LARGE SCALE GENOMIC DNA]</scope>
    <source>
        <strain evidence="3 4">LC1-200</strain>
    </source>
</reference>
<dbReference type="RefSeq" id="WP_105061628.1">
    <property type="nucleotide sequence ID" value="NZ_MSCJ01000003.1"/>
</dbReference>